<dbReference type="InterPro" id="IPR036390">
    <property type="entry name" value="WH_DNA-bd_sf"/>
</dbReference>
<dbReference type="InterPro" id="IPR036388">
    <property type="entry name" value="WH-like_DNA-bd_sf"/>
</dbReference>
<dbReference type="Proteomes" id="UP000543804">
    <property type="component" value="Unassembled WGS sequence"/>
</dbReference>
<dbReference type="SUPFAM" id="SSF46785">
    <property type="entry name" value="Winged helix' DNA-binding domain"/>
    <property type="match status" value="1"/>
</dbReference>
<dbReference type="InterPro" id="IPR014757">
    <property type="entry name" value="Tscrpt_reg_IclR_C"/>
</dbReference>
<proteinExistence type="predicted"/>
<dbReference type="AlphaFoldDB" id="A0A848B5G9"/>
<dbReference type="InterPro" id="IPR050707">
    <property type="entry name" value="HTH_MetabolicPath_Reg"/>
</dbReference>
<dbReference type="GO" id="GO:0045892">
    <property type="term" value="P:negative regulation of DNA-templated transcription"/>
    <property type="evidence" value="ECO:0007669"/>
    <property type="project" value="TreeGrafter"/>
</dbReference>
<dbReference type="EMBL" id="JABAFA010000030">
    <property type="protein sequence ID" value="NMD99410.1"/>
    <property type="molecule type" value="Genomic_DNA"/>
</dbReference>
<evidence type="ECO:0000256" key="3">
    <source>
        <dbReference type="ARBA" id="ARBA00023163"/>
    </source>
</evidence>
<evidence type="ECO:0000256" key="1">
    <source>
        <dbReference type="ARBA" id="ARBA00023015"/>
    </source>
</evidence>
<accession>A0A848B5G9</accession>
<dbReference type="Gene3D" id="1.10.10.10">
    <property type="entry name" value="Winged helix-like DNA-binding domain superfamily/Winged helix DNA-binding domain"/>
    <property type="match status" value="1"/>
</dbReference>
<feature type="domain" description="HTH iclR-type" evidence="4">
    <location>
        <begin position="9"/>
        <end position="71"/>
    </location>
</feature>
<gene>
    <name evidence="6" type="ORF">HF878_08015</name>
</gene>
<reference evidence="6 7" key="1">
    <citation type="submission" date="2020-04" db="EMBL/GenBank/DDBJ databases">
        <authorList>
            <person name="Hitch T.C.A."/>
            <person name="Wylensek D."/>
            <person name="Clavel T."/>
        </authorList>
    </citation>
    <scope>NUCLEOTIDE SEQUENCE [LARGE SCALE GENOMIC DNA]</scope>
    <source>
        <strain evidence="6 7">PG-130-P53-12</strain>
    </source>
</reference>
<evidence type="ECO:0000259" key="4">
    <source>
        <dbReference type="PROSITE" id="PS51077"/>
    </source>
</evidence>
<dbReference type="SMART" id="SM00346">
    <property type="entry name" value="HTH_ICLR"/>
    <property type="match status" value="1"/>
</dbReference>
<dbReference type="PANTHER" id="PTHR30136:SF24">
    <property type="entry name" value="HTH-TYPE TRANSCRIPTIONAL REPRESSOR ALLR"/>
    <property type="match status" value="1"/>
</dbReference>
<protein>
    <submittedName>
        <fullName evidence="6">IclR family transcriptional regulator</fullName>
    </submittedName>
</protein>
<feature type="domain" description="IclR-ED" evidence="5">
    <location>
        <begin position="72"/>
        <end position="255"/>
    </location>
</feature>
<evidence type="ECO:0000313" key="6">
    <source>
        <dbReference type="EMBL" id="NMD99410.1"/>
    </source>
</evidence>
<dbReference type="RefSeq" id="WP_170077754.1">
    <property type="nucleotide sequence ID" value="NZ_JABAFA010000030.1"/>
</dbReference>
<dbReference type="Gene3D" id="3.30.450.40">
    <property type="match status" value="1"/>
</dbReference>
<dbReference type="PANTHER" id="PTHR30136">
    <property type="entry name" value="HELIX-TURN-HELIX TRANSCRIPTIONAL REGULATOR, ICLR FAMILY"/>
    <property type="match status" value="1"/>
</dbReference>
<dbReference type="PROSITE" id="PS51077">
    <property type="entry name" value="HTH_ICLR"/>
    <property type="match status" value="1"/>
</dbReference>
<keyword evidence="2" id="KW-0238">DNA-binding</keyword>
<dbReference type="InterPro" id="IPR005471">
    <property type="entry name" value="Tscrpt_reg_IclR_N"/>
</dbReference>
<organism evidence="6 7">
    <name type="scientific">Selenomonas bovis</name>
    <dbReference type="NCBI Taxonomy" id="416586"/>
    <lineage>
        <taxon>Bacteria</taxon>
        <taxon>Bacillati</taxon>
        <taxon>Bacillota</taxon>
        <taxon>Negativicutes</taxon>
        <taxon>Selenomonadales</taxon>
        <taxon>Selenomonadaceae</taxon>
        <taxon>Selenomonas</taxon>
    </lineage>
</organism>
<dbReference type="GO" id="GO:0003677">
    <property type="term" value="F:DNA binding"/>
    <property type="evidence" value="ECO:0007669"/>
    <property type="project" value="UniProtKB-KW"/>
</dbReference>
<keyword evidence="1" id="KW-0805">Transcription regulation</keyword>
<comment type="caution">
    <text evidence="6">The sequence shown here is derived from an EMBL/GenBank/DDBJ whole genome shotgun (WGS) entry which is preliminary data.</text>
</comment>
<dbReference type="PROSITE" id="PS51078">
    <property type="entry name" value="ICLR_ED"/>
    <property type="match status" value="1"/>
</dbReference>
<name>A0A848B5G9_9FIRM</name>
<keyword evidence="3" id="KW-0804">Transcription</keyword>
<keyword evidence="7" id="KW-1185">Reference proteome</keyword>
<dbReference type="GO" id="GO:0003700">
    <property type="term" value="F:DNA-binding transcription factor activity"/>
    <property type="evidence" value="ECO:0007669"/>
    <property type="project" value="TreeGrafter"/>
</dbReference>
<dbReference type="SUPFAM" id="SSF55781">
    <property type="entry name" value="GAF domain-like"/>
    <property type="match status" value="1"/>
</dbReference>
<evidence type="ECO:0000313" key="7">
    <source>
        <dbReference type="Proteomes" id="UP000543804"/>
    </source>
</evidence>
<dbReference type="InterPro" id="IPR029016">
    <property type="entry name" value="GAF-like_dom_sf"/>
</dbReference>
<dbReference type="Pfam" id="PF09339">
    <property type="entry name" value="HTH_IclR"/>
    <property type="match status" value="1"/>
</dbReference>
<evidence type="ECO:0000259" key="5">
    <source>
        <dbReference type="PROSITE" id="PS51078"/>
    </source>
</evidence>
<sequence length="257" mass="28593">MTAEPTPKVKSLYKALHLLDYFDQDHPDAGVTELAEYSGLLKSSVHNILQTFELCGYVTQSSETSRYMLGGAAVSLFSRFKATRKIDYRITEYLQSLRDMFHKNVYFAAKEQDAAVYLCAEQSFNHTGSPLSKEGAHAPLHATSLGKVLLGYSTVKEKEAFLRTGLLTAYTPQTITDPDALRAELERVIYDGYATSAAEYQDGIYCIAVPVIDGYEPVHYAIGIGSDSPISPYQRKQYLSELRYVAKKVASIVSGKW</sequence>
<dbReference type="Pfam" id="PF01614">
    <property type="entry name" value="IclR_C"/>
    <property type="match status" value="1"/>
</dbReference>
<evidence type="ECO:0000256" key="2">
    <source>
        <dbReference type="ARBA" id="ARBA00023125"/>
    </source>
</evidence>